<protein>
    <recommendedName>
        <fullName evidence="3">TolB-like 6-blade propeller-like</fullName>
    </recommendedName>
</protein>
<dbReference type="Pfam" id="PF13970">
    <property type="entry name" value="DUF4221"/>
    <property type="match status" value="1"/>
</dbReference>
<proteinExistence type="predicted"/>
<gene>
    <name evidence="1" type="ORF">SAMN04489724_3839</name>
</gene>
<accession>A0A1I7DAU8</accession>
<organism evidence="1 2">
    <name type="scientific">Algoriphagus locisalis</name>
    <dbReference type="NCBI Taxonomy" id="305507"/>
    <lineage>
        <taxon>Bacteria</taxon>
        <taxon>Pseudomonadati</taxon>
        <taxon>Bacteroidota</taxon>
        <taxon>Cytophagia</taxon>
        <taxon>Cytophagales</taxon>
        <taxon>Cyclobacteriaceae</taxon>
        <taxon>Algoriphagus</taxon>
    </lineage>
</organism>
<evidence type="ECO:0000313" key="2">
    <source>
        <dbReference type="Proteomes" id="UP000199673"/>
    </source>
</evidence>
<dbReference type="STRING" id="305507.SAMN04489724_3839"/>
<name>A0A1I7DAU8_9BACT</name>
<keyword evidence="2" id="KW-1185">Reference proteome</keyword>
<dbReference type="PROSITE" id="PS51257">
    <property type="entry name" value="PROKAR_LIPOPROTEIN"/>
    <property type="match status" value="1"/>
</dbReference>
<evidence type="ECO:0000313" key="1">
    <source>
        <dbReference type="EMBL" id="SFU08750.1"/>
    </source>
</evidence>
<dbReference type="AlphaFoldDB" id="A0A1I7DAU8"/>
<dbReference type="InterPro" id="IPR025316">
    <property type="entry name" value="DUF4221"/>
</dbReference>
<dbReference type="OrthoDB" id="817351at2"/>
<evidence type="ECO:0008006" key="3">
    <source>
        <dbReference type="Google" id="ProtNLM"/>
    </source>
</evidence>
<dbReference type="Proteomes" id="UP000199673">
    <property type="component" value="Unassembled WGS sequence"/>
</dbReference>
<dbReference type="EMBL" id="FPBF01000006">
    <property type="protein sequence ID" value="SFU08750.1"/>
    <property type="molecule type" value="Genomic_DNA"/>
</dbReference>
<reference evidence="2" key="1">
    <citation type="submission" date="2016-10" db="EMBL/GenBank/DDBJ databases">
        <authorList>
            <person name="Varghese N."/>
            <person name="Submissions S."/>
        </authorList>
    </citation>
    <scope>NUCLEOTIDE SEQUENCE [LARGE SCALE GENOMIC DNA]</scope>
    <source>
        <strain evidence="2">DSM 23445</strain>
    </source>
</reference>
<sequence>MRKLTFLSYIIINSLGISCSPKSEKEVEILDLKELIVDTLYLEKDTLTKNLSDNFSYYKTDSGEVLVTFLNHNLLVFSYPEGKQLKKQNYEIEGPDGIGSFLTGSYIDKNSLYILSQQKELIQCDFEGNVISRWDFPKVSEERMYANYSSAGFNRVRKSGAELSFVDIPYVFVEGLEGYDKWGMVFNTESDAFSHFNFSYPKAITEYLNDDQLGLFSHVYLPTSGEHLIGFAISDSIAVVKNGKQTWKWAGTTESLEFKRGTTVPSGEYIVFQPDHSSSKYNGLDHDTHAKKILRWVRVKGPTQENMEQERNRLLVFDEVLNREAELEFDREEMGQYGFNTPRGYALSLYSETTDDETAYIILDFSKINSLE</sequence>
<dbReference type="RefSeq" id="WP_091696416.1">
    <property type="nucleotide sequence ID" value="NZ_FPBF01000006.1"/>
</dbReference>